<accession>A0ABP0Q3Y8</accession>
<dbReference type="InterPro" id="IPR038586">
    <property type="entry name" value="Tctex-1-like_sf"/>
</dbReference>
<dbReference type="Proteomes" id="UP001642464">
    <property type="component" value="Unassembled WGS sequence"/>
</dbReference>
<reference evidence="1 2" key="1">
    <citation type="submission" date="2024-02" db="EMBL/GenBank/DDBJ databases">
        <authorList>
            <person name="Chen Y."/>
            <person name="Shah S."/>
            <person name="Dougan E. K."/>
            <person name="Thang M."/>
            <person name="Chan C."/>
        </authorList>
    </citation>
    <scope>NUCLEOTIDE SEQUENCE [LARGE SCALE GENOMIC DNA]</scope>
</reference>
<comment type="caution">
    <text evidence="1">The sequence shown here is derived from an EMBL/GenBank/DDBJ whole genome shotgun (WGS) entry which is preliminary data.</text>
</comment>
<dbReference type="CDD" id="cd21455">
    <property type="entry name" value="DLC-like_DYNLT1_DYNLT3"/>
    <property type="match status" value="1"/>
</dbReference>
<gene>
    <name evidence="1" type="ORF">SCF082_LOCUS39314</name>
</gene>
<evidence type="ECO:0000313" key="2">
    <source>
        <dbReference type="Proteomes" id="UP001642464"/>
    </source>
</evidence>
<sequence>MAHLEHLASSVLAEDTGIYLWQVWRSLEALELVRLSKSNIAHWRLALQLLPQRVASAAAVAAPFPLLSQPERVEALRFLPMMEDSLLFENFAHWDPAQLVEDVQQQVPPLVGLGHWRLGPGTEIPAAPAGHLCVCLSNEDPLTDYGPSGLVYRLPGSSCRPKLLAYRCKASAFRPHRSGAVLALAYGQGNDKGPECPAVLMSFVRDGHCREILAAKTWSSEPLATWKDGEEWLSLILRLDWERRSLQIRVEGESELVQQEVPFANAACDEVKYLVLYNHTGDFIAYWTDLLPMQTGLEKPVALSSLLGLRDVAIACRTHTHPTPCNPPIASEPTPFVSALELPEYLRPIQLTGELVRPADRWQSVGLEHPAWGEEQPSEGVQPEAGDPVMKKTMILRVEEWCNSLGALVLEKLQELSGNFKYIVNISLMEKKGAGFHTSSSTFWDPESDSATSYRWENKALTCVVQVFGIGM</sequence>
<dbReference type="Gene3D" id="3.30.1140.40">
    <property type="entry name" value="Tctex-1"/>
    <property type="match status" value="1"/>
</dbReference>
<keyword evidence="2" id="KW-1185">Reference proteome</keyword>
<organism evidence="1 2">
    <name type="scientific">Durusdinium trenchii</name>
    <dbReference type="NCBI Taxonomy" id="1381693"/>
    <lineage>
        <taxon>Eukaryota</taxon>
        <taxon>Sar</taxon>
        <taxon>Alveolata</taxon>
        <taxon>Dinophyceae</taxon>
        <taxon>Suessiales</taxon>
        <taxon>Symbiodiniaceae</taxon>
        <taxon>Durusdinium</taxon>
    </lineage>
</organism>
<dbReference type="Pfam" id="PF03645">
    <property type="entry name" value="Tctex-1"/>
    <property type="match status" value="1"/>
</dbReference>
<proteinExistence type="predicted"/>
<dbReference type="InterPro" id="IPR005334">
    <property type="entry name" value="Tctex-1-like"/>
</dbReference>
<name>A0ABP0Q3Y8_9DINO</name>
<protein>
    <submittedName>
        <fullName evidence="1">Dynein light chain Tctex-type (TCTEX-1 protein homolog)</fullName>
    </submittedName>
</protein>
<dbReference type="EMBL" id="CAXAMM010038995">
    <property type="protein sequence ID" value="CAK9082756.1"/>
    <property type="molecule type" value="Genomic_DNA"/>
</dbReference>
<evidence type="ECO:0000313" key="1">
    <source>
        <dbReference type="EMBL" id="CAK9082756.1"/>
    </source>
</evidence>
<dbReference type="PANTHER" id="PTHR21255:SF4">
    <property type="entry name" value="DYNEIN LIGHT CHAIN TCTEX-TYPE"/>
    <property type="match status" value="1"/>
</dbReference>
<dbReference type="PANTHER" id="PTHR21255">
    <property type="entry name" value="T-COMPLEX-ASSOCIATED-TESTIS-EXPRESSED 1/ DYNEIN LIGHT CHAIN"/>
    <property type="match status" value="1"/>
</dbReference>